<dbReference type="Proteomes" id="UP000472275">
    <property type="component" value="Unassembled WGS sequence"/>
</dbReference>
<sequence length="552" mass="61524">MLLCNKIMSPLFKCHFPAVIAKGMAPQQRILFPPEKICMDWQRRQRAGAGLHNLGNTCFVNSVLQCLTYTAPLANYLLSREHSHSCRQQDFCMMCIMEAHVNKVLHSLVSAIQPRALGRQEDAHEFLRYTVDAMQRACLSRSSELDMSSQATTIIHQIFGGFLRSRGTFPQLLLNLELSAASSVTAALEDFVKPEQLDGENCFKCSKCDKMVAASKRFTVHRTPKVLMVCLKRFEDCAGRKISKVCMPQWECNFLFLEQEISQSTGELLLYTFYAVLVHSGGSCHAGRYFCYTKASNGLWYKMNDMAVDGCGIETVLRQQAYLLFYVRPSRCSVLSPPPCPRSASLSSHSPGLFHPSLALCPALPFFLSSLPLSSHPSLRPSLLLPCPISLSLRSPDAFFPLLCRSVLLLPLSSGQPHRPFPPSLCCSFPTRRLLLLLLLLFLLLLSLSLFSCFSFFLFFFLVVLLLVSSCSSFVFSSSCSSFSSGSLSLPSVLLVLLLLVLLASSVLCSSCFFRVLLLFFLALVLVLLVLLVFLVFSWSSSSSSLDQDFFH</sequence>
<feature type="transmembrane region" description="Helical" evidence="1">
    <location>
        <begin position="456"/>
        <end position="476"/>
    </location>
</feature>
<dbReference type="AlphaFoldDB" id="A0A663F3Q8"/>
<keyword evidence="1" id="KW-0812">Transmembrane</keyword>
<dbReference type="GO" id="GO:0005829">
    <property type="term" value="C:cytosol"/>
    <property type="evidence" value="ECO:0007669"/>
    <property type="project" value="TreeGrafter"/>
</dbReference>
<dbReference type="InterPro" id="IPR050164">
    <property type="entry name" value="Peptidase_C19"/>
</dbReference>
<dbReference type="Pfam" id="PF00443">
    <property type="entry name" value="UCH"/>
    <property type="match status" value="1"/>
</dbReference>
<proteinExistence type="predicted"/>
<feature type="transmembrane region" description="Helical" evidence="1">
    <location>
        <begin position="516"/>
        <end position="539"/>
    </location>
</feature>
<keyword evidence="1" id="KW-1133">Transmembrane helix</keyword>
<reference evidence="3" key="2">
    <citation type="submission" date="2025-09" db="UniProtKB">
        <authorList>
            <consortium name="Ensembl"/>
        </authorList>
    </citation>
    <scope>IDENTIFICATION</scope>
</reference>
<evidence type="ECO:0000313" key="3">
    <source>
        <dbReference type="Ensembl" id="ENSACCP00020018366.1"/>
    </source>
</evidence>
<dbReference type="GO" id="GO:0016579">
    <property type="term" value="P:protein deubiquitination"/>
    <property type="evidence" value="ECO:0007669"/>
    <property type="project" value="InterPro"/>
</dbReference>
<organism evidence="3 4">
    <name type="scientific">Aquila chrysaetos chrysaetos</name>
    <dbReference type="NCBI Taxonomy" id="223781"/>
    <lineage>
        <taxon>Eukaryota</taxon>
        <taxon>Metazoa</taxon>
        <taxon>Chordata</taxon>
        <taxon>Craniata</taxon>
        <taxon>Vertebrata</taxon>
        <taxon>Euteleostomi</taxon>
        <taxon>Archelosauria</taxon>
        <taxon>Archosauria</taxon>
        <taxon>Dinosauria</taxon>
        <taxon>Saurischia</taxon>
        <taxon>Theropoda</taxon>
        <taxon>Coelurosauria</taxon>
        <taxon>Aves</taxon>
        <taxon>Neognathae</taxon>
        <taxon>Neoaves</taxon>
        <taxon>Telluraves</taxon>
        <taxon>Accipitrimorphae</taxon>
        <taxon>Accipitriformes</taxon>
        <taxon>Accipitridae</taxon>
        <taxon>Accipitrinae</taxon>
        <taxon>Aquila</taxon>
    </lineage>
</organism>
<feature type="transmembrane region" description="Helical" evidence="1">
    <location>
        <begin position="434"/>
        <end position="451"/>
    </location>
</feature>
<dbReference type="Ensembl" id="ENSACCT00020019176.1">
    <property type="protein sequence ID" value="ENSACCP00020018366.1"/>
    <property type="gene ID" value="ENSACCG00020012610.1"/>
</dbReference>
<name>A0A663F3Q8_AQUCH</name>
<dbReference type="GO" id="GO:0005634">
    <property type="term" value="C:nucleus"/>
    <property type="evidence" value="ECO:0007669"/>
    <property type="project" value="TreeGrafter"/>
</dbReference>
<dbReference type="InterPro" id="IPR001394">
    <property type="entry name" value="Peptidase_C19_UCH"/>
</dbReference>
<feature type="domain" description="USP" evidence="2">
    <location>
        <begin position="49"/>
        <end position="329"/>
    </location>
</feature>
<dbReference type="PROSITE" id="PS00972">
    <property type="entry name" value="USP_1"/>
    <property type="match status" value="1"/>
</dbReference>
<protein>
    <recommendedName>
        <fullName evidence="2">USP domain-containing protein</fullName>
    </recommendedName>
</protein>
<evidence type="ECO:0000256" key="1">
    <source>
        <dbReference type="SAM" id="Phobius"/>
    </source>
</evidence>
<dbReference type="InParanoid" id="A0A663F3Q8"/>
<dbReference type="PANTHER" id="PTHR24006:SF928">
    <property type="entry name" value="UBIQUITIN CARBOXYL-TERMINAL HYDROLASE 42-LIKE"/>
    <property type="match status" value="1"/>
</dbReference>
<dbReference type="PANTHER" id="PTHR24006">
    <property type="entry name" value="UBIQUITIN CARBOXYL-TERMINAL HYDROLASE"/>
    <property type="match status" value="1"/>
</dbReference>
<reference evidence="3" key="1">
    <citation type="submission" date="2025-08" db="UniProtKB">
        <authorList>
            <consortium name="Ensembl"/>
        </authorList>
    </citation>
    <scope>IDENTIFICATION</scope>
</reference>
<keyword evidence="4" id="KW-1185">Reference proteome</keyword>
<gene>
    <name evidence="3" type="primary">LOC115337779</name>
</gene>
<evidence type="ECO:0000313" key="4">
    <source>
        <dbReference type="Proteomes" id="UP000472275"/>
    </source>
</evidence>
<evidence type="ECO:0000259" key="2">
    <source>
        <dbReference type="PROSITE" id="PS50235"/>
    </source>
</evidence>
<dbReference type="FunFam" id="3.90.70.10:FF:000119">
    <property type="entry name" value="Ubiquitin specific peptidase 36"/>
    <property type="match status" value="1"/>
</dbReference>
<dbReference type="SUPFAM" id="SSF54001">
    <property type="entry name" value="Cysteine proteinases"/>
    <property type="match status" value="1"/>
</dbReference>
<dbReference type="GO" id="GO:0004843">
    <property type="term" value="F:cysteine-type deubiquitinase activity"/>
    <property type="evidence" value="ECO:0007669"/>
    <property type="project" value="InterPro"/>
</dbReference>
<dbReference type="PROSITE" id="PS50235">
    <property type="entry name" value="USP_3"/>
    <property type="match status" value="1"/>
</dbReference>
<dbReference type="GO" id="GO:0042981">
    <property type="term" value="P:regulation of apoptotic process"/>
    <property type="evidence" value="ECO:0007669"/>
    <property type="project" value="TreeGrafter"/>
</dbReference>
<dbReference type="InterPro" id="IPR028889">
    <property type="entry name" value="USP"/>
</dbReference>
<dbReference type="InterPro" id="IPR038765">
    <property type="entry name" value="Papain-like_cys_pep_sf"/>
</dbReference>
<accession>A0A663F3Q8</accession>
<feature type="transmembrane region" description="Helical" evidence="1">
    <location>
        <begin position="488"/>
        <end position="509"/>
    </location>
</feature>
<dbReference type="GeneTree" id="ENSGT00940000154596"/>
<dbReference type="Gene3D" id="3.90.70.10">
    <property type="entry name" value="Cysteine proteinases"/>
    <property type="match status" value="1"/>
</dbReference>
<keyword evidence="1" id="KW-0472">Membrane</keyword>
<dbReference type="InterPro" id="IPR018200">
    <property type="entry name" value="USP_CS"/>
</dbReference>